<gene>
    <name evidence="16" type="primary">mcm4</name>
</gene>
<dbReference type="Proteomes" id="UP000472267">
    <property type="component" value="Chromosome 18"/>
</dbReference>
<dbReference type="FunFam" id="3.40.50.300:FF:000217">
    <property type="entry name" value="DNA helicase"/>
    <property type="match status" value="1"/>
</dbReference>
<keyword evidence="17" id="KW-1185">Reference proteome</keyword>
<feature type="domain" description="MCM C-terminal AAA(+) ATPase" evidence="15">
    <location>
        <begin position="454"/>
        <end position="662"/>
    </location>
</feature>
<dbReference type="SMART" id="SM00350">
    <property type="entry name" value="MCM"/>
    <property type="match status" value="1"/>
</dbReference>
<keyword evidence="9 13" id="KW-0539">Nucleus</keyword>
<proteinExistence type="inferred from homology"/>
<keyword evidence="8 12" id="KW-0238">DNA-binding</keyword>
<evidence type="ECO:0000256" key="4">
    <source>
        <dbReference type="ARBA" id="ARBA00022741"/>
    </source>
</evidence>
<keyword evidence="7 12" id="KW-0067">ATP-binding</keyword>
<evidence type="ECO:0000256" key="12">
    <source>
        <dbReference type="RuleBase" id="RU004070"/>
    </source>
</evidence>
<comment type="subcellular location">
    <subcellularLocation>
        <location evidence="1">Nucleus</location>
    </subcellularLocation>
</comment>
<evidence type="ECO:0000256" key="9">
    <source>
        <dbReference type="ARBA" id="ARBA00023242"/>
    </source>
</evidence>
<reference evidence="16" key="3">
    <citation type="submission" date="2025-09" db="UniProtKB">
        <authorList>
            <consortium name="Ensembl"/>
        </authorList>
    </citation>
    <scope>IDENTIFICATION</scope>
</reference>
<comment type="similarity">
    <text evidence="2 12">Belongs to the MCM family.</text>
</comment>
<dbReference type="GO" id="GO:0000727">
    <property type="term" value="P:double-strand break repair via break-induced replication"/>
    <property type="evidence" value="ECO:0007669"/>
    <property type="project" value="TreeGrafter"/>
</dbReference>
<dbReference type="PRINTS" id="PR01657">
    <property type="entry name" value="MCMFAMILY"/>
</dbReference>
<dbReference type="InterPro" id="IPR001208">
    <property type="entry name" value="MCM_dom"/>
</dbReference>
<dbReference type="GO" id="GO:0017116">
    <property type="term" value="F:single-stranded DNA helicase activity"/>
    <property type="evidence" value="ECO:0007669"/>
    <property type="project" value="TreeGrafter"/>
</dbReference>
<protein>
    <recommendedName>
        <fullName evidence="13">DNA replication licensing factor MCM4</fullName>
        <ecNumber evidence="13">3.6.4.12</ecNumber>
    </recommendedName>
</protein>
<comment type="function">
    <text evidence="13">Acts as component of the MCM2-7 complex (MCM complex) which is the replicative helicase essential for 'once per cell cycle' DNA replication initiation and elongation in eukaryotic cells. The active ATPase sites in the MCM2-7 ring are formed through the interaction surfaces of two neighboring subunits such that a critical structure of a conserved arginine finger motif is provided in trans relative to the ATP-binding site of the Walker A box of the adjacent subunit. The six ATPase active sites, however, are likely to contribute differentially to the complex helicase activity.</text>
</comment>
<dbReference type="PANTHER" id="PTHR11630:SF66">
    <property type="entry name" value="DNA REPLICATION LICENSING FACTOR MCM4"/>
    <property type="match status" value="1"/>
</dbReference>
<evidence type="ECO:0000256" key="7">
    <source>
        <dbReference type="ARBA" id="ARBA00022840"/>
    </source>
</evidence>
<feature type="compositionally biased region" description="Polar residues" evidence="14">
    <location>
        <begin position="64"/>
        <end position="73"/>
    </location>
</feature>
<dbReference type="GO" id="GO:0005524">
    <property type="term" value="F:ATP binding"/>
    <property type="evidence" value="ECO:0007669"/>
    <property type="project" value="UniProtKB-UniRule"/>
</dbReference>
<comment type="function">
    <text evidence="11">Acts as a component of the MCM2-7 complex (MCM complex) which is the replicative helicase essential for 'once per cell cycle' DNA replication initiation and elongation in eukaryotic cells. Core component of CDC45-MCM-GINS (CMG) helicase, the molecular machine that unwinds template DNA during replication, and around which the replisome is built. The active ATPase sites in the MCM2-7 ring are formed through the interaction surfaces of two neighboring subunits such that a critical structure of a conserved arginine finger motif is provided in trans relative to the ATP-binding site of the Walker A box of the adjacent subunit. The six ATPase active sites, however, are likely to contribute differentially to the complex helicase activity.</text>
</comment>
<dbReference type="InterPro" id="IPR027925">
    <property type="entry name" value="MCM_N"/>
</dbReference>
<dbReference type="InterPro" id="IPR008047">
    <property type="entry name" value="MCM_4"/>
</dbReference>
<dbReference type="EC" id="3.6.4.12" evidence="13"/>
<keyword evidence="4 12" id="KW-0547">Nucleotide-binding</keyword>
<dbReference type="InterPro" id="IPR012340">
    <property type="entry name" value="NA-bd_OB-fold"/>
</dbReference>
<feature type="region of interest" description="Disordered" evidence="14">
    <location>
        <begin position="1"/>
        <end position="138"/>
    </location>
</feature>
<dbReference type="GO" id="GO:1902975">
    <property type="term" value="P:mitotic DNA replication initiation"/>
    <property type="evidence" value="ECO:0007669"/>
    <property type="project" value="TreeGrafter"/>
</dbReference>
<evidence type="ECO:0000313" key="16">
    <source>
        <dbReference type="Ensembl" id="ENSSFAP00005028278.1"/>
    </source>
</evidence>
<dbReference type="InterPro" id="IPR027417">
    <property type="entry name" value="P-loop_NTPase"/>
</dbReference>
<dbReference type="PRINTS" id="PR01660">
    <property type="entry name" value="MCMPROTEIN4"/>
</dbReference>
<sequence length="739" mass="82324">MSSPTSSPGGRKRGRSSNPSTPSGGEGVTSPPSQRRRGQDSSTGDLMPMPTSPPTDMLSPAAPQDTSLMSSPRPSVLPHDVDMSSPLVYGTPSSRMEGTPRSGVRGTPARQRPDLGSVRKAPQVDLQSDPANTDAAASEAGAGQRLVIWGTDVNVATCKEKFQRFLQRFVDPNSTEDENAGLDLNEPLYMQKLEEISVVGDPVLNVNCGHIQSFDAELYRQLVCYPQEVIPTFDMAVNDLFSERFPDSFLEYQIQVRPYNTQKTRNMRSLNPEDIDQLITLSGMVIRTSQLIPEMQEAFFQCHVCSFSTRVEVDRGRIAEPAVCRHCNTTHSMALVHNRSVFSDKQMIKVQESPEDMPAGQTPHTTVVYGHNDLVDKVQPGDRVNITGIYRAVPMRVNPRQSNVKSVYKTHIDAIHFRKTDEKRLHGLDEDAEQKLFTEDRVQRLKELAAKPDVYERLASALAPSIYEHEDIKKGILLQLFGGTRKDFSQTGRGNFRAEVNILLCGDPGTSKSQLLQYVYNLVPRGQYTSGKGSSAVGLTAYVMKDPETRQLVLQTGALVLSDNGICCIDEFDKMSDSTRSVLHEVMEQQTLSIAKAGIICQLNARTAVLAAANPVESQWNPKKTTIENIQLPHTLLSRFDLIFLMLDPQDEAYDRRLAHHLVSLYYQSEEQMEEEFLDMAMLKDYIAYARTYISPRLSEEASQALIEAITKELFDEALRALADEDFLTVTGKTVRLLA</sequence>
<dbReference type="SUPFAM" id="SSF50249">
    <property type="entry name" value="Nucleic acid-binding proteins"/>
    <property type="match status" value="1"/>
</dbReference>
<keyword evidence="5 13" id="KW-0378">Hydrolase</keyword>
<dbReference type="GO" id="GO:0016787">
    <property type="term" value="F:hydrolase activity"/>
    <property type="evidence" value="ECO:0007669"/>
    <property type="project" value="UniProtKB-KW"/>
</dbReference>
<comment type="catalytic activity">
    <reaction evidence="13">
        <text>ATP + H2O = ADP + phosphate + H(+)</text>
        <dbReference type="Rhea" id="RHEA:13065"/>
        <dbReference type="ChEBI" id="CHEBI:15377"/>
        <dbReference type="ChEBI" id="CHEBI:15378"/>
        <dbReference type="ChEBI" id="CHEBI:30616"/>
        <dbReference type="ChEBI" id="CHEBI:43474"/>
        <dbReference type="ChEBI" id="CHEBI:456216"/>
        <dbReference type="EC" id="3.6.4.12"/>
    </reaction>
</comment>
<dbReference type="Gene3D" id="3.30.1640.10">
    <property type="entry name" value="mini-chromosome maintenance (MCM) complex, chain A, domain 1"/>
    <property type="match status" value="1"/>
</dbReference>
<dbReference type="FunFam" id="2.20.28.10:FF:000003">
    <property type="entry name" value="DNA helicase"/>
    <property type="match status" value="1"/>
</dbReference>
<keyword evidence="3 13" id="KW-0235">DNA replication</keyword>
<dbReference type="GO" id="GO:0005634">
    <property type="term" value="C:nucleus"/>
    <property type="evidence" value="ECO:0007669"/>
    <property type="project" value="UniProtKB-SubCell"/>
</dbReference>
<dbReference type="Pfam" id="PF14551">
    <property type="entry name" value="MCM_N"/>
    <property type="match status" value="1"/>
</dbReference>
<evidence type="ECO:0000256" key="5">
    <source>
        <dbReference type="ARBA" id="ARBA00022801"/>
    </source>
</evidence>
<dbReference type="Gene3D" id="2.20.28.10">
    <property type="match status" value="1"/>
</dbReference>
<dbReference type="PANTHER" id="PTHR11630">
    <property type="entry name" value="DNA REPLICATION LICENSING FACTOR MCM FAMILY MEMBER"/>
    <property type="match status" value="1"/>
</dbReference>
<dbReference type="GO" id="GO:0042555">
    <property type="term" value="C:MCM complex"/>
    <property type="evidence" value="ECO:0007669"/>
    <property type="project" value="UniProtKB-UniRule"/>
</dbReference>
<name>A0A672HGD0_SALFA</name>
<dbReference type="PROSITE" id="PS00847">
    <property type="entry name" value="MCM_1"/>
    <property type="match status" value="1"/>
</dbReference>
<evidence type="ECO:0000313" key="17">
    <source>
        <dbReference type="Proteomes" id="UP000472267"/>
    </source>
</evidence>
<evidence type="ECO:0000256" key="1">
    <source>
        <dbReference type="ARBA" id="ARBA00004123"/>
    </source>
</evidence>
<evidence type="ECO:0000256" key="8">
    <source>
        <dbReference type="ARBA" id="ARBA00023125"/>
    </source>
</evidence>
<comment type="subunit">
    <text evidence="13">Component of the MCM2-7 complex.</text>
</comment>
<evidence type="ECO:0000256" key="6">
    <source>
        <dbReference type="ARBA" id="ARBA00022806"/>
    </source>
</evidence>
<dbReference type="Gene3D" id="3.40.50.300">
    <property type="entry name" value="P-loop containing nucleotide triphosphate hydrolases"/>
    <property type="match status" value="1"/>
</dbReference>
<evidence type="ECO:0000259" key="15">
    <source>
        <dbReference type="PROSITE" id="PS50051"/>
    </source>
</evidence>
<dbReference type="Ensembl" id="ENSSFAT00005029339.1">
    <property type="protein sequence ID" value="ENSSFAP00005028278.1"/>
    <property type="gene ID" value="ENSSFAG00005012855.1"/>
</dbReference>
<dbReference type="FunFam" id="3.30.1640.10:FF:000001">
    <property type="entry name" value="DNA helicase"/>
    <property type="match status" value="1"/>
</dbReference>
<dbReference type="InterPro" id="IPR031327">
    <property type="entry name" value="MCM"/>
</dbReference>
<evidence type="ECO:0000256" key="11">
    <source>
        <dbReference type="ARBA" id="ARBA00045440"/>
    </source>
</evidence>
<dbReference type="AlphaFoldDB" id="A0A672HGD0"/>
<dbReference type="Gene3D" id="2.40.50.140">
    <property type="entry name" value="Nucleic acid-binding proteins"/>
    <property type="match status" value="1"/>
</dbReference>
<keyword evidence="6 13" id="KW-0347">Helicase</keyword>
<dbReference type="GO" id="GO:0003697">
    <property type="term" value="F:single-stranded DNA binding"/>
    <property type="evidence" value="ECO:0007669"/>
    <property type="project" value="TreeGrafter"/>
</dbReference>
<dbReference type="Pfam" id="PF17207">
    <property type="entry name" value="MCM_OB"/>
    <property type="match status" value="1"/>
</dbReference>
<dbReference type="SUPFAM" id="SSF52540">
    <property type="entry name" value="P-loop containing nucleoside triphosphate hydrolases"/>
    <property type="match status" value="1"/>
</dbReference>
<dbReference type="InterPro" id="IPR003593">
    <property type="entry name" value="AAA+_ATPase"/>
</dbReference>
<reference evidence="16" key="2">
    <citation type="submission" date="2025-08" db="UniProtKB">
        <authorList>
            <consortium name="Ensembl"/>
        </authorList>
    </citation>
    <scope>IDENTIFICATION</scope>
</reference>
<dbReference type="GO" id="GO:0006271">
    <property type="term" value="P:DNA strand elongation involved in DNA replication"/>
    <property type="evidence" value="ECO:0007669"/>
    <property type="project" value="TreeGrafter"/>
</dbReference>
<dbReference type="InterPro" id="IPR033762">
    <property type="entry name" value="MCM_OB"/>
</dbReference>
<dbReference type="InterPro" id="IPR018525">
    <property type="entry name" value="MCM_CS"/>
</dbReference>
<dbReference type="SMART" id="SM00382">
    <property type="entry name" value="AAA"/>
    <property type="match status" value="1"/>
</dbReference>
<accession>A0A672HGD0</accession>
<organism evidence="16 17">
    <name type="scientific">Salarias fasciatus</name>
    <name type="common">Jewelled blenny</name>
    <name type="synonym">Blennius fasciatus</name>
    <dbReference type="NCBI Taxonomy" id="181472"/>
    <lineage>
        <taxon>Eukaryota</taxon>
        <taxon>Metazoa</taxon>
        <taxon>Chordata</taxon>
        <taxon>Craniata</taxon>
        <taxon>Vertebrata</taxon>
        <taxon>Euteleostomi</taxon>
        <taxon>Actinopterygii</taxon>
        <taxon>Neopterygii</taxon>
        <taxon>Teleostei</taxon>
        <taxon>Neoteleostei</taxon>
        <taxon>Acanthomorphata</taxon>
        <taxon>Ovalentaria</taxon>
        <taxon>Blenniimorphae</taxon>
        <taxon>Blenniiformes</taxon>
        <taxon>Blennioidei</taxon>
        <taxon>Blenniidae</taxon>
        <taxon>Salariinae</taxon>
        <taxon>Salarias</taxon>
    </lineage>
</organism>
<evidence type="ECO:0000256" key="2">
    <source>
        <dbReference type="ARBA" id="ARBA00008010"/>
    </source>
</evidence>
<evidence type="ECO:0000256" key="3">
    <source>
        <dbReference type="ARBA" id="ARBA00022705"/>
    </source>
</evidence>
<evidence type="ECO:0000256" key="13">
    <source>
        <dbReference type="RuleBase" id="RU368062"/>
    </source>
</evidence>
<evidence type="ECO:0000256" key="10">
    <source>
        <dbReference type="ARBA" id="ARBA00023306"/>
    </source>
</evidence>
<dbReference type="PROSITE" id="PS50051">
    <property type="entry name" value="MCM_2"/>
    <property type="match status" value="1"/>
</dbReference>
<dbReference type="Pfam" id="PF00493">
    <property type="entry name" value="MCM"/>
    <property type="match status" value="1"/>
</dbReference>
<evidence type="ECO:0000256" key="14">
    <source>
        <dbReference type="SAM" id="MobiDB-lite"/>
    </source>
</evidence>
<keyword evidence="10" id="KW-0131">Cell cycle</keyword>
<reference evidence="16" key="1">
    <citation type="submission" date="2019-06" db="EMBL/GenBank/DDBJ databases">
        <authorList>
            <consortium name="Wellcome Sanger Institute Data Sharing"/>
        </authorList>
    </citation>
    <scope>NUCLEOTIDE SEQUENCE [LARGE SCALE GENOMIC DNA]</scope>
</reference>